<evidence type="ECO:0000256" key="1">
    <source>
        <dbReference type="ARBA" id="ARBA00010515"/>
    </source>
</evidence>
<evidence type="ECO:0000313" key="5">
    <source>
        <dbReference type="EMBL" id="SMQ47575.1"/>
    </source>
</evidence>
<dbReference type="PROSITE" id="PS01174">
    <property type="entry name" value="LIPASE_GDXG_SER"/>
    <property type="match status" value="1"/>
</dbReference>
<dbReference type="InterPro" id="IPR033140">
    <property type="entry name" value="Lipase_GDXG_put_SER_AS"/>
</dbReference>
<dbReference type="Gene3D" id="3.40.50.1820">
    <property type="entry name" value="alpha/beta hydrolase"/>
    <property type="match status" value="1"/>
</dbReference>
<comment type="similarity">
    <text evidence="1">Belongs to the 'GDXG' lipolytic enzyme family.</text>
</comment>
<dbReference type="InterPro" id="IPR029058">
    <property type="entry name" value="AB_hydrolase_fold"/>
</dbReference>
<name>A0A1X7RJI0_ZYMT9</name>
<dbReference type="PANTHER" id="PTHR48081:SF8">
    <property type="entry name" value="ALPHA_BETA HYDROLASE FOLD-3 DOMAIN-CONTAINING PROTEIN-RELATED"/>
    <property type="match status" value="1"/>
</dbReference>
<dbReference type="STRING" id="1276538.A0A1X7RJI0"/>
<evidence type="ECO:0000256" key="3">
    <source>
        <dbReference type="PROSITE-ProRule" id="PRU10038"/>
    </source>
</evidence>
<sequence>MPSQASSALADLFIRLGDAFPADENSYIERCVYDQIHTAAAECPDVSYHETIIADRPCLCVKPAGASQKHVMLFFHGGGYSFGSPMSHRKLTAHLAKACNVTAISVDYRLAPYPAPLDDCVAVYQALIQTLGYAPTNIVLAGDSAGGSLTAAVCLAAAKKDLPMPGASVALSPCYDLTHSGETMKTNAEVDVLQSMEFCKNLAQRYTAGKASADDPLVSPIFAELKGLPPQWISCGGYDMLLDNGTRFAEKAKKAGVEVVLEVQEGQQHVMEFMAGKAEEADGSIQRIGQWVRQKIGS</sequence>
<dbReference type="AlphaFoldDB" id="A0A1X7RJI0"/>
<proteinExistence type="inferred from homology"/>
<feature type="domain" description="Alpha/beta hydrolase fold-3" evidence="4">
    <location>
        <begin position="72"/>
        <end position="271"/>
    </location>
</feature>
<protein>
    <recommendedName>
        <fullName evidence="4">Alpha/beta hydrolase fold-3 domain-containing protein</fullName>
    </recommendedName>
</protein>
<dbReference type="EMBL" id="LT853693">
    <property type="protein sequence ID" value="SMQ47575.1"/>
    <property type="molecule type" value="Genomic_DNA"/>
</dbReference>
<organism evidence="5 6">
    <name type="scientific">Zymoseptoria tritici (strain ST99CH_3D7)</name>
    <dbReference type="NCBI Taxonomy" id="1276538"/>
    <lineage>
        <taxon>Eukaryota</taxon>
        <taxon>Fungi</taxon>
        <taxon>Dikarya</taxon>
        <taxon>Ascomycota</taxon>
        <taxon>Pezizomycotina</taxon>
        <taxon>Dothideomycetes</taxon>
        <taxon>Dothideomycetidae</taxon>
        <taxon>Mycosphaerellales</taxon>
        <taxon>Mycosphaerellaceae</taxon>
        <taxon>Zymoseptoria</taxon>
    </lineage>
</organism>
<dbReference type="Pfam" id="PF07859">
    <property type="entry name" value="Abhydrolase_3"/>
    <property type="match status" value="1"/>
</dbReference>
<dbReference type="InterPro" id="IPR002168">
    <property type="entry name" value="Lipase_GDXG_HIS_AS"/>
</dbReference>
<gene>
    <name evidence="5" type="ORF">ZT3D7_G2723</name>
</gene>
<dbReference type="Proteomes" id="UP000215127">
    <property type="component" value="Chromosome 2"/>
</dbReference>
<feature type="active site" evidence="3">
    <location>
        <position position="144"/>
    </location>
</feature>
<dbReference type="SUPFAM" id="SSF53474">
    <property type="entry name" value="alpha/beta-Hydrolases"/>
    <property type="match status" value="1"/>
</dbReference>
<keyword evidence="2" id="KW-0378">Hydrolase</keyword>
<dbReference type="InterPro" id="IPR013094">
    <property type="entry name" value="AB_hydrolase_3"/>
</dbReference>
<evidence type="ECO:0000256" key="2">
    <source>
        <dbReference type="ARBA" id="ARBA00022801"/>
    </source>
</evidence>
<keyword evidence="6" id="KW-1185">Reference proteome</keyword>
<evidence type="ECO:0000259" key="4">
    <source>
        <dbReference type="Pfam" id="PF07859"/>
    </source>
</evidence>
<reference evidence="5 6" key="1">
    <citation type="submission" date="2016-06" db="EMBL/GenBank/DDBJ databases">
        <authorList>
            <person name="Kjaerup R.B."/>
            <person name="Dalgaard T.S."/>
            <person name="Juul-Madsen H.R."/>
        </authorList>
    </citation>
    <scope>NUCLEOTIDE SEQUENCE [LARGE SCALE GENOMIC DNA]</scope>
</reference>
<accession>A0A1X7RJI0</accession>
<dbReference type="PANTHER" id="PTHR48081">
    <property type="entry name" value="AB HYDROLASE SUPERFAMILY PROTEIN C4A8.06C"/>
    <property type="match status" value="1"/>
</dbReference>
<dbReference type="InterPro" id="IPR050300">
    <property type="entry name" value="GDXG_lipolytic_enzyme"/>
</dbReference>
<dbReference type="GO" id="GO:0016787">
    <property type="term" value="F:hydrolase activity"/>
    <property type="evidence" value="ECO:0007669"/>
    <property type="project" value="UniProtKB-KW"/>
</dbReference>
<evidence type="ECO:0000313" key="6">
    <source>
        <dbReference type="Proteomes" id="UP000215127"/>
    </source>
</evidence>
<dbReference type="PROSITE" id="PS01173">
    <property type="entry name" value="LIPASE_GDXG_HIS"/>
    <property type="match status" value="1"/>
</dbReference>